<dbReference type="AlphaFoldDB" id="A0A9P8CEC5"/>
<reference evidence="2" key="1">
    <citation type="journal article" date="2021" name="IMA Fungus">
        <title>Genomic characterization of three marine fungi, including Emericellopsis atlantica sp. nov. with signatures of a generalist lifestyle and marine biomass degradation.</title>
        <authorList>
            <person name="Hagestad O.C."/>
            <person name="Hou L."/>
            <person name="Andersen J.H."/>
            <person name="Hansen E.H."/>
            <person name="Altermark B."/>
            <person name="Li C."/>
            <person name="Kuhnert E."/>
            <person name="Cox R.J."/>
            <person name="Crous P.W."/>
            <person name="Spatafora J.W."/>
            <person name="Lail K."/>
            <person name="Amirebrahimi M."/>
            <person name="Lipzen A."/>
            <person name="Pangilinan J."/>
            <person name="Andreopoulos W."/>
            <person name="Hayes R.D."/>
            <person name="Ng V."/>
            <person name="Grigoriev I.V."/>
            <person name="Jackson S.A."/>
            <person name="Sutton T.D.S."/>
            <person name="Dobson A.D.W."/>
            <person name="Rama T."/>
        </authorList>
    </citation>
    <scope>NUCLEOTIDE SEQUENCE</scope>
    <source>
        <strain evidence="2">TRa3180A</strain>
    </source>
</reference>
<comment type="caution">
    <text evidence="2">The sequence shown here is derived from an EMBL/GenBank/DDBJ whole genome shotgun (WGS) entry which is preliminary data.</text>
</comment>
<accession>A0A9P8CEC5</accession>
<evidence type="ECO:0000256" key="1">
    <source>
        <dbReference type="SAM" id="Coils"/>
    </source>
</evidence>
<keyword evidence="3" id="KW-1185">Reference proteome</keyword>
<proteinExistence type="predicted"/>
<dbReference type="Proteomes" id="UP000887226">
    <property type="component" value="Unassembled WGS sequence"/>
</dbReference>
<evidence type="ECO:0000313" key="2">
    <source>
        <dbReference type="EMBL" id="KAG9243555.1"/>
    </source>
</evidence>
<dbReference type="EMBL" id="MU253968">
    <property type="protein sequence ID" value="KAG9243555.1"/>
    <property type="molecule type" value="Genomic_DNA"/>
</dbReference>
<protein>
    <submittedName>
        <fullName evidence="2">Uncharacterized protein</fullName>
    </submittedName>
</protein>
<gene>
    <name evidence="2" type="ORF">BJ878DRAFT_113425</name>
</gene>
<evidence type="ECO:0000313" key="3">
    <source>
        <dbReference type="Proteomes" id="UP000887226"/>
    </source>
</evidence>
<keyword evidence="1" id="KW-0175">Coiled coil</keyword>
<feature type="coiled-coil region" evidence="1">
    <location>
        <begin position="138"/>
        <end position="167"/>
    </location>
</feature>
<organism evidence="2 3">
    <name type="scientific">Calycina marina</name>
    <dbReference type="NCBI Taxonomy" id="1763456"/>
    <lineage>
        <taxon>Eukaryota</taxon>
        <taxon>Fungi</taxon>
        <taxon>Dikarya</taxon>
        <taxon>Ascomycota</taxon>
        <taxon>Pezizomycotina</taxon>
        <taxon>Leotiomycetes</taxon>
        <taxon>Helotiales</taxon>
        <taxon>Pezizellaceae</taxon>
        <taxon>Calycina</taxon>
    </lineage>
</organism>
<dbReference type="OrthoDB" id="3487117at2759"/>
<sequence>MPFHLRNKPSKVLEQGDICHDYQAGLFTRNNYAPWIPCPHPHEYKFHPEKSNPILSQGDRSTPLSVAKANAVIKPPSCWDGPTFVGQILMAKPPGNKRPENFKEVKAAVNGEYRPRKDELHDAFRTLWRCNTRSEKRVDEKLKEKAKHMEQNEALELESEIDQESANTSALPVQFWGKKIASVSKKTIHSMEHDERRAETLHVIPIPFEKSISVIELNAGPAPEEHILPRGLIVPCREQVDPRYKPRDEHYGFHGGFPFPEILKQYGITQENWQEFTNALDDVVRPYATNAPWFGAVKLEGEKGADIPQLIDTILYTVAEWELKLFRPRGLLMRMDMPGEAKFGLTAMDIYHKARGKRGHIDNCLGVLSRRAYNFEKNESFYQPRWFRHLLCLLESTYASTRIVIDEASVMDDPKLAYERGWMVWIAACHWAHVVKETHTDCCDLGPMRSDRWPRSKHFYYERFVGTLSCTARALTHSVMHAPIRTISSTSPNTSPSSHRLPQTTWTHQYEQASEQKLDPHGTCVWRPAIESMDQRTHMFATRPVLPADCAPTRVRCYLNRRFETWDTGAYWRTWALEVLELDGYFDGSGDKGLGNVYKRTGRNMVSKAQTHR</sequence>
<name>A0A9P8CEC5_9HELO</name>